<comment type="caution">
    <text evidence="1">The sequence shown here is derived from an EMBL/GenBank/DDBJ whole genome shotgun (WGS) entry which is preliminary data.</text>
</comment>
<keyword evidence="2" id="KW-1185">Reference proteome</keyword>
<proteinExistence type="predicted"/>
<evidence type="ECO:0000313" key="1">
    <source>
        <dbReference type="EMBL" id="KAK0496529.1"/>
    </source>
</evidence>
<name>A0AA39UTC5_9AGAR</name>
<dbReference type="AlphaFoldDB" id="A0AA39UTC5"/>
<evidence type="ECO:0008006" key="3">
    <source>
        <dbReference type="Google" id="ProtNLM"/>
    </source>
</evidence>
<accession>A0AA39UTC5</accession>
<protein>
    <recommendedName>
        <fullName evidence="3">F-box domain-containing protein</fullName>
    </recommendedName>
</protein>
<evidence type="ECO:0000313" key="2">
    <source>
        <dbReference type="Proteomes" id="UP001175228"/>
    </source>
</evidence>
<dbReference type="Proteomes" id="UP001175228">
    <property type="component" value="Unassembled WGS sequence"/>
</dbReference>
<dbReference type="SUPFAM" id="SSF52047">
    <property type="entry name" value="RNI-like"/>
    <property type="match status" value="1"/>
</dbReference>
<organism evidence="1 2">
    <name type="scientific">Armillaria luteobubalina</name>
    <dbReference type="NCBI Taxonomy" id="153913"/>
    <lineage>
        <taxon>Eukaryota</taxon>
        <taxon>Fungi</taxon>
        <taxon>Dikarya</taxon>
        <taxon>Basidiomycota</taxon>
        <taxon>Agaricomycotina</taxon>
        <taxon>Agaricomycetes</taxon>
        <taxon>Agaricomycetidae</taxon>
        <taxon>Agaricales</taxon>
        <taxon>Marasmiineae</taxon>
        <taxon>Physalacriaceae</taxon>
        <taxon>Armillaria</taxon>
    </lineage>
</organism>
<reference evidence="1" key="1">
    <citation type="submission" date="2023-06" db="EMBL/GenBank/DDBJ databases">
        <authorList>
            <consortium name="Lawrence Berkeley National Laboratory"/>
            <person name="Ahrendt S."/>
            <person name="Sahu N."/>
            <person name="Indic B."/>
            <person name="Wong-Bajracharya J."/>
            <person name="Merenyi Z."/>
            <person name="Ke H.-M."/>
            <person name="Monk M."/>
            <person name="Kocsube S."/>
            <person name="Drula E."/>
            <person name="Lipzen A."/>
            <person name="Balint B."/>
            <person name="Henrissat B."/>
            <person name="Andreopoulos B."/>
            <person name="Martin F.M."/>
            <person name="Harder C.B."/>
            <person name="Rigling D."/>
            <person name="Ford K.L."/>
            <person name="Foster G.D."/>
            <person name="Pangilinan J."/>
            <person name="Papanicolaou A."/>
            <person name="Barry K."/>
            <person name="LaButti K."/>
            <person name="Viragh M."/>
            <person name="Koriabine M."/>
            <person name="Yan M."/>
            <person name="Riley R."/>
            <person name="Champramary S."/>
            <person name="Plett K.L."/>
            <person name="Tsai I.J."/>
            <person name="Slot J."/>
            <person name="Sipos G."/>
            <person name="Plett J."/>
            <person name="Nagy L.G."/>
            <person name="Grigoriev I.V."/>
        </authorList>
    </citation>
    <scope>NUCLEOTIDE SEQUENCE</scope>
    <source>
        <strain evidence="1">HWK02</strain>
    </source>
</reference>
<dbReference type="EMBL" id="JAUEPU010000015">
    <property type="protein sequence ID" value="KAK0496529.1"/>
    <property type="molecule type" value="Genomic_DNA"/>
</dbReference>
<sequence>MTYVFPKSFRLDDILPEYTWTLPVVQDAEKISHSLLDELRNGGINETSTCSAMITDLLLLQSYLPRCELAMSRLKYTLCILSATKRRINQCVLFRKSSRAPIRRLPVEILNLIFEEACALPTFGSSSPSTLPTTISSVCFHWRCVCLSTPSIWSNITVRHTSPDISNIMARINHYGSMSLDHALTFDLTTMVTTRSSQKQAMSAFRISKSSFLDRCSTVRLTMTGGGRAIYNNLIFRSPLLKSAEICALDISTKPWTMFAEAPNLQRLHIRGLKGSVTLRPLYQHPITTLTLSRCYSNLVWEFVGVTSATLVDCTEEIPDMAISLPININPAPSILESLSLTNTRLSSIIINGPSSFSHLATLEIILTPDYKLPATTLLKDLQYCLVSRPDLLPITSLSLRYIPISDAELINILDRIPLLREISIIEPDRREQAVLTELFMNYLREHPALESIELVLTATSDKEGIVMDMLEQRATLGLLKEVTLGIRHGTEMSAQTLERLGRLREQGIMATQW</sequence>
<gene>
    <name evidence="1" type="ORF">EDD18DRAFT_1331967</name>
</gene>